<feature type="transmembrane region" description="Helical" evidence="1">
    <location>
        <begin position="870"/>
        <end position="889"/>
    </location>
</feature>
<dbReference type="SUPFAM" id="SSF82714">
    <property type="entry name" value="Multidrug efflux transporter AcrB TolC docking domain, DN and DC subdomains"/>
    <property type="match status" value="2"/>
</dbReference>
<dbReference type="Gene3D" id="3.30.70.1320">
    <property type="entry name" value="Multidrug efflux transporter AcrB pore domain like"/>
    <property type="match status" value="1"/>
</dbReference>
<keyword evidence="1" id="KW-1133">Transmembrane helix</keyword>
<feature type="transmembrane region" description="Helical" evidence="1">
    <location>
        <begin position="927"/>
        <end position="949"/>
    </location>
</feature>
<evidence type="ECO:0000313" key="3">
    <source>
        <dbReference type="Proteomes" id="UP000525298"/>
    </source>
</evidence>
<dbReference type="InterPro" id="IPR027463">
    <property type="entry name" value="AcrB_DN_DC_subdom"/>
</dbReference>
<dbReference type="Gene3D" id="3.30.2090.10">
    <property type="entry name" value="Multidrug efflux transporter AcrB TolC docking domain, DN and DC subdomains"/>
    <property type="match status" value="2"/>
</dbReference>
<feature type="transmembrane region" description="Helical" evidence="1">
    <location>
        <begin position="363"/>
        <end position="381"/>
    </location>
</feature>
<dbReference type="SUPFAM" id="SSF82693">
    <property type="entry name" value="Multidrug efflux transporter AcrB pore domain, PN1, PN2, PC1 and PC2 subdomains"/>
    <property type="match status" value="2"/>
</dbReference>
<gene>
    <name evidence="2" type="ORF">HNR65_000664</name>
</gene>
<dbReference type="Pfam" id="PF00873">
    <property type="entry name" value="ACR_tran"/>
    <property type="match status" value="1"/>
</dbReference>
<dbReference type="GO" id="GO:0042910">
    <property type="term" value="F:xenobiotic transmembrane transporter activity"/>
    <property type="evidence" value="ECO:0007669"/>
    <property type="project" value="TreeGrafter"/>
</dbReference>
<name>A0A7W0C764_9BACT</name>
<keyword evidence="1" id="KW-0812">Transmembrane</keyword>
<feature type="transmembrane region" description="Helical" evidence="1">
    <location>
        <begin position="896"/>
        <end position="915"/>
    </location>
</feature>
<proteinExistence type="predicted"/>
<evidence type="ECO:0000256" key="1">
    <source>
        <dbReference type="SAM" id="Phobius"/>
    </source>
</evidence>
<feature type="transmembrane region" description="Helical" evidence="1">
    <location>
        <begin position="436"/>
        <end position="454"/>
    </location>
</feature>
<evidence type="ECO:0000313" key="2">
    <source>
        <dbReference type="EMBL" id="MBA2880357.1"/>
    </source>
</evidence>
<dbReference type="SUPFAM" id="SSF82866">
    <property type="entry name" value="Multidrug efflux transporter AcrB transmembrane domain"/>
    <property type="match status" value="2"/>
</dbReference>
<dbReference type="PANTHER" id="PTHR32063:SF33">
    <property type="entry name" value="RND SUPERFAMILY EFFLUX PUMP PERMEASE COMPONENT"/>
    <property type="match status" value="1"/>
</dbReference>
<dbReference type="GO" id="GO:0005886">
    <property type="term" value="C:plasma membrane"/>
    <property type="evidence" value="ECO:0007669"/>
    <property type="project" value="TreeGrafter"/>
</dbReference>
<feature type="transmembrane region" description="Helical" evidence="1">
    <location>
        <begin position="337"/>
        <end position="356"/>
    </location>
</feature>
<accession>A0A7W0C764</accession>
<dbReference type="Gene3D" id="3.30.70.1430">
    <property type="entry name" value="Multidrug efflux transporter AcrB pore domain"/>
    <property type="match status" value="2"/>
</dbReference>
<dbReference type="Gene3D" id="3.30.70.1440">
    <property type="entry name" value="Multidrug efflux transporter AcrB pore domain"/>
    <property type="match status" value="1"/>
</dbReference>
<protein>
    <submittedName>
        <fullName evidence="2">Multidrug efflux pump subunit AcrB</fullName>
    </submittedName>
</protein>
<dbReference type="PRINTS" id="PR00702">
    <property type="entry name" value="ACRIFLAVINRP"/>
</dbReference>
<feature type="transmembrane region" description="Helical" evidence="1">
    <location>
        <begin position="540"/>
        <end position="562"/>
    </location>
</feature>
<dbReference type="InterPro" id="IPR001036">
    <property type="entry name" value="Acrflvin-R"/>
</dbReference>
<keyword evidence="3" id="KW-1185">Reference proteome</keyword>
<comment type="caution">
    <text evidence="2">The sequence shown here is derived from an EMBL/GenBank/DDBJ whole genome shotgun (WGS) entry which is preliminary data.</text>
</comment>
<dbReference type="RefSeq" id="WP_181549999.1">
    <property type="nucleotide sequence ID" value="NZ_JACDUS010000001.1"/>
</dbReference>
<dbReference type="PANTHER" id="PTHR32063">
    <property type="match status" value="1"/>
</dbReference>
<feature type="transmembrane region" description="Helical" evidence="1">
    <location>
        <begin position="999"/>
        <end position="1024"/>
    </location>
</feature>
<sequence>MNNSMKGIIAWFATNPVAANLLLVLVIVLGLFQAANLRKEAFPSMEPDSLTISVTYDSGSAKQSEEGIAIKIEDQLEDVTGIESITSSSTRRGSTVTVEKQADYDLDVLLRDVKTKVDAISNFPVAAENPVIEKAEREEHSLWLQLHGEAGRHTLQQLADELKTDLLANPYVNRVTISGWLDPMMVIEIGEGQLQAYGLSLADVETAVNQESSNTATAVLRNESVYLQLKASEQAYYNEAFAAIPLLTRNDGSRVRLGDVALIRDTFDDDTSVLSRFNGHPGIALQVITTGQDDISDSVAGARQVVEEWRNNGSLPQGVSLSSWYDRSTMITERLQLLIKNALAGIAMVFVLLAVFLNLSVGFWVAMGLPFVFLGTLYFMGDAFAGLSLNEMTTFGFIIALGIVVDDAVVIGENVYTTRSALGDTVENTIKGTRQVAIPTLFGVFTTVAAFYAISQTSGHLGELYAQFAMIVAICLMLSAVESKLILPAHLAHLNTRPQVSKNPLLRGWQKIQTGADKGLSWFNRRCYGPVIDRALKYRYAVVVLFLTIFVLVVTMPLTGALQVSFFPDIPGDTVRAQLTMENDASFGRTHAALNLLEERAYETGRRLCGTDEGETGIANLQVLSEADQSGSVKVELKKTAPYDIGTFTKQWREATGLPEGTRTVSIQNAPAMVDALRVELRANDDELLRTAGRAFKERLQKIPGVSGIEDNLEPGQPQLRFELTQQGRSLGVTMEMLAEQILQAFNGQVVQRFQRGSDEIEVKVRYPESARESAADVLDANVRTADGTVLPLSAVARAGYGFTRDTIARIDGKRAVYISADVDKDTLSSTDLVSMLQRDIAPGLENQYPGLDIHFAGEAEEQAKTQTSMLKMFLLALLIIYFLLAVPLKSYIQPILIMTAIPFGIVGAMLGHWLNDLSLGILSLNGIIALSGVVVNDSLLLVSTYNSLKDEEADLVQAISRAGKSRLRAVLLTSLTTFAGLVPLLSETSMQARFLIPAAVSLAYGIIFATVITLILIPVLLMIRHDAGERLSRIPRQIKLLQKKAQPC</sequence>
<feature type="transmembrane region" description="Helical" evidence="1">
    <location>
        <begin position="970"/>
        <end position="987"/>
    </location>
</feature>
<reference evidence="2 3" key="1">
    <citation type="submission" date="2020-07" db="EMBL/GenBank/DDBJ databases">
        <title>Genomic Encyclopedia of Type Strains, Phase IV (KMG-IV): sequencing the most valuable type-strain genomes for metagenomic binning, comparative biology and taxonomic classification.</title>
        <authorList>
            <person name="Goeker M."/>
        </authorList>
    </citation>
    <scope>NUCLEOTIDE SEQUENCE [LARGE SCALE GENOMIC DNA]</scope>
    <source>
        <strain evidence="2 3">DSM 17721</strain>
    </source>
</reference>
<dbReference type="Proteomes" id="UP000525298">
    <property type="component" value="Unassembled WGS sequence"/>
</dbReference>
<feature type="transmembrane region" description="Helical" evidence="1">
    <location>
        <begin position="393"/>
        <end position="416"/>
    </location>
</feature>
<feature type="transmembrane region" description="Helical" evidence="1">
    <location>
        <begin position="466"/>
        <end position="487"/>
    </location>
</feature>
<dbReference type="Gene3D" id="1.20.1640.10">
    <property type="entry name" value="Multidrug efflux transporter AcrB transmembrane domain"/>
    <property type="match status" value="2"/>
</dbReference>
<dbReference type="AlphaFoldDB" id="A0A7W0C764"/>
<dbReference type="EMBL" id="JACDUS010000001">
    <property type="protein sequence ID" value="MBA2880357.1"/>
    <property type="molecule type" value="Genomic_DNA"/>
</dbReference>
<keyword evidence="1" id="KW-0472">Membrane</keyword>
<organism evidence="2 3">
    <name type="scientific">Desulfosalsimonas propionicica</name>
    <dbReference type="NCBI Taxonomy" id="332175"/>
    <lineage>
        <taxon>Bacteria</taxon>
        <taxon>Pseudomonadati</taxon>
        <taxon>Thermodesulfobacteriota</taxon>
        <taxon>Desulfobacteria</taxon>
        <taxon>Desulfobacterales</taxon>
        <taxon>Desulfosalsimonadaceae</taxon>
        <taxon>Desulfosalsimonas</taxon>
    </lineage>
</organism>